<organism evidence="1">
    <name type="scientific">marine metagenome</name>
    <dbReference type="NCBI Taxonomy" id="408172"/>
    <lineage>
        <taxon>unclassified sequences</taxon>
        <taxon>metagenomes</taxon>
        <taxon>ecological metagenomes</taxon>
    </lineage>
</organism>
<accession>A0A382ABI7</accession>
<evidence type="ECO:0000313" key="1">
    <source>
        <dbReference type="EMBL" id="SVA98759.1"/>
    </source>
</evidence>
<sequence length="26" mass="3136">MIKPQKMLNDTIRFISLETHPTHDIR</sequence>
<name>A0A382ABI7_9ZZZZ</name>
<dbReference type="AlphaFoldDB" id="A0A382ABI7"/>
<protein>
    <submittedName>
        <fullName evidence="1">Uncharacterized protein</fullName>
    </submittedName>
</protein>
<feature type="non-terminal residue" evidence="1">
    <location>
        <position position="26"/>
    </location>
</feature>
<gene>
    <name evidence="1" type="ORF">METZ01_LOCUS151613</name>
</gene>
<proteinExistence type="predicted"/>
<reference evidence="1" key="1">
    <citation type="submission" date="2018-05" db="EMBL/GenBank/DDBJ databases">
        <authorList>
            <person name="Lanie J.A."/>
            <person name="Ng W.-L."/>
            <person name="Kazmierczak K.M."/>
            <person name="Andrzejewski T.M."/>
            <person name="Davidsen T.M."/>
            <person name="Wayne K.J."/>
            <person name="Tettelin H."/>
            <person name="Glass J.I."/>
            <person name="Rusch D."/>
            <person name="Podicherti R."/>
            <person name="Tsui H.-C.T."/>
            <person name="Winkler M.E."/>
        </authorList>
    </citation>
    <scope>NUCLEOTIDE SEQUENCE</scope>
</reference>
<dbReference type="EMBL" id="UINC01024668">
    <property type="protein sequence ID" value="SVA98759.1"/>
    <property type="molecule type" value="Genomic_DNA"/>
</dbReference>